<keyword evidence="2" id="KW-1185">Reference proteome</keyword>
<gene>
    <name evidence="1" type="ORF">B0T46_05895</name>
</gene>
<reference evidence="1 2" key="1">
    <citation type="journal article" date="2016" name="Antonie Van Leeuwenhoek">
        <title>Nocardia donostiensis sp. nov., isolated from human respiratory specimens.</title>
        <authorList>
            <person name="Ercibengoa M."/>
            <person name="Bell M."/>
            <person name="Marimon J.M."/>
            <person name="Humrighouse B."/>
            <person name="Klenk H.P."/>
            <person name="Potter G."/>
            <person name="Perez-Trallero E."/>
        </authorList>
    </citation>
    <scope>NUCLEOTIDE SEQUENCE [LARGE SCALE GENOMIC DNA]</scope>
    <source>
        <strain evidence="1 2">X1655</strain>
    </source>
</reference>
<evidence type="ECO:0000313" key="2">
    <source>
        <dbReference type="Proteomes" id="UP000188836"/>
    </source>
</evidence>
<name>A0A1W0BHX1_9NOCA</name>
<accession>A0A1W0BHX1</accession>
<sequence>MEHHQTQQQCPATTDDARGIDVGYIRRDFYFDEQGRTVVHNENIYLDDDAHGQGFGGVLTVLGHCTRRKHR</sequence>
<dbReference type="AlphaFoldDB" id="A0A1W0BHX1"/>
<dbReference type="EMBL" id="MUMY01000003">
    <property type="protein sequence ID" value="ONM49905.1"/>
    <property type="molecule type" value="Genomic_DNA"/>
</dbReference>
<evidence type="ECO:0000313" key="1">
    <source>
        <dbReference type="EMBL" id="ONM49905.1"/>
    </source>
</evidence>
<proteinExistence type="predicted"/>
<comment type="caution">
    <text evidence="1">The sequence shown here is derived from an EMBL/GenBank/DDBJ whole genome shotgun (WGS) entry which is preliminary data.</text>
</comment>
<protein>
    <submittedName>
        <fullName evidence="1">Uncharacterized protein</fullName>
    </submittedName>
</protein>
<dbReference type="RefSeq" id="WP_077115416.1">
    <property type="nucleotide sequence ID" value="NZ_MUKP01000006.1"/>
</dbReference>
<organism evidence="1 2">
    <name type="scientific">Nocardia donostiensis</name>
    <dbReference type="NCBI Taxonomy" id="1538463"/>
    <lineage>
        <taxon>Bacteria</taxon>
        <taxon>Bacillati</taxon>
        <taxon>Actinomycetota</taxon>
        <taxon>Actinomycetes</taxon>
        <taxon>Mycobacteriales</taxon>
        <taxon>Nocardiaceae</taxon>
        <taxon>Nocardia</taxon>
    </lineage>
</organism>
<dbReference type="Proteomes" id="UP000188836">
    <property type="component" value="Unassembled WGS sequence"/>
</dbReference>